<evidence type="ECO:0000256" key="1">
    <source>
        <dbReference type="SAM" id="Phobius"/>
    </source>
</evidence>
<feature type="transmembrane region" description="Helical" evidence="1">
    <location>
        <begin position="16"/>
        <end position="34"/>
    </location>
</feature>
<sequence length="162" mass="16972">MSAVTSTKLILGREPAFWSAFVMAIVAAVVAFGVDVSTETQGLIQAFVNAVLGAIVAAAVRPVSIAAFVAVVQTALPLLVAFGLDLTTEQQGVLLTLAPLILNLLLVRPQATPTVKGLPSTAPAASREATPLVVEHRAVEISGDWPEVPFGDDAAGRHRRRW</sequence>
<dbReference type="RefSeq" id="WP_010837401.1">
    <property type="nucleotide sequence ID" value="NZ_QRCM01000001.1"/>
</dbReference>
<evidence type="ECO:0000313" key="5">
    <source>
        <dbReference type="EMBL" id="TXG92235.1"/>
    </source>
</evidence>
<evidence type="ECO:0000313" key="2">
    <source>
        <dbReference type="EMBL" id="TXG88284.1"/>
    </source>
</evidence>
<keyword evidence="1" id="KW-0472">Membrane</keyword>
<proteinExistence type="predicted"/>
<dbReference type="EMBL" id="QRCM01000002">
    <property type="protein sequence ID" value="TXG88315.1"/>
    <property type="molecule type" value="Genomic_DNA"/>
</dbReference>
<dbReference type="AlphaFoldDB" id="A0A6P2C8C5"/>
<protein>
    <submittedName>
        <fullName evidence="3">Uncharacterized protein</fullName>
    </submittedName>
</protein>
<keyword evidence="1" id="KW-0812">Transmembrane</keyword>
<dbReference type="EMBL" id="QRCM01000001">
    <property type="protein sequence ID" value="TXG92235.1"/>
    <property type="molecule type" value="Genomic_DNA"/>
</dbReference>
<keyword evidence="1" id="KW-1133">Transmembrane helix</keyword>
<accession>A0A6P2C8C5</accession>
<dbReference type="EMBL" id="QRCM01000003">
    <property type="protein sequence ID" value="TXG88284.1"/>
    <property type="molecule type" value="Genomic_DNA"/>
</dbReference>
<feature type="transmembrane region" description="Helical" evidence="1">
    <location>
        <begin position="46"/>
        <end position="71"/>
    </location>
</feature>
<organism evidence="3 6">
    <name type="scientific">Rhodococcus rhodnii</name>
    <dbReference type="NCBI Taxonomy" id="38312"/>
    <lineage>
        <taxon>Bacteria</taxon>
        <taxon>Bacillati</taxon>
        <taxon>Actinomycetota</taxon>
        <taxon>Actinomycetes</taxon>
        <taxon>Mycobacteriales</taxon>
        <taxon>Nocardiaceae</taxon>
        <taxon>Rhodococcus</taxon>
    </lineage>
</organism>
<feature type="transmembrane region" description="Helical" evidence="1">
    <location>
        <begin position="91"/>
        <end position="107"/>
    </location>
</feature>
<dbReference type="Proteomes" id="UP000471120">
    <property type="component" value="Unassembled WGS sequence"/>
</dbReference>
<gene>
    <name evidence="4" type="ORF">DW322_00985</name>
    <name evidence="5" type="ORF">DW322_21290</name>
    <name evidence="3" type="ORF">DW322_21370</name>
    <name evidence="2" type="ORF">DW322_21620</name>
</gene>
<comment type="caution">
    <text evidence="3">The sequence shown here is derived from an EMBL/GenBank/DDBJ whole genome shotgun (WGS) entry which is preliminary data.</text>
</comment>
<evidence type="ECO:0000313" key="4">
    <source>
        <dbReference type="EMBL" id="TXG89078.1"/>
    </source>
</evidence>
<evidence type="ECO:0000313" key="3">
    <source>
        <dbReference type="EMBL" id="TXG88315.1"/>
    </source>
</evidence>
<evidence type="ECO:0000313" key="6">
    <source>
        <dbReference type="Proteomes" id="UP000471120"/>
    </source>
</evidence>
<reference evidence="3 6" key="1">
    <citation type="submission" date="2018-07" db="EMBL/GenBank/DDBJ databases">
        <title>Genome sequence of Rhodococcus rhodnii ATCC 35071 from Rhodnius prolixus.</title>
        <authorList>
            <person name="Patel V."/>
            <person name="Vogel K.J."/>
        </authorList>
    </citation>
    <scope>NUCLEOTIDE SEQUENCE [LARGE SCALE GENOMIC DNA]</scope>
    <source>
        <strain evidence="3 6">ATCC 35071</strain>
    </source>
</reference>
<name>A0A6P2C8C5_9NOCA</name>
<dbReference type="EMBL" id="QRCM01000001">
    <property type="protein sequence ID" value="TXG89078.1"/>
    <property type="molecule type" value="Genomic_DNA"/>
</dbReference>